<feature type="transmembrane region" description="Helical" evidence="10">
    <location>
        <begin position="6"/>
        <end position="23"/>
    </location>
</feature>
<gene>
    <name evidence="11" type="primary">PR1</name>
    <name evidence="11" type="ORF">MSYG_0530</name>
</gene>
<keyword evidence="4 10" id="KW-0812">Transmembrane</keyword>
<dbReference type="EMBL" id="LT671821">
    <property type="protein sequence ID" value="SHO76194.1"/>
    <property type="molecule type" value="Genomic_DNA"/>
</dbReference>
<evidence type="ECO:0000256" key="4">
    <source>
        <dbReference type="ARBA" id="ARBA00022692"/>
    </source>
</evidence>
<protein>
    <submittedName>
        <fullName evidence="11">Pheromone receptor gene (MAT loci)</fullName>
    </submittedName>
</protein>
<dbReference type="Proteomes" id="UP000186303">
    <property type="component" value="Chromosome 1"/>
</dbReference>
<dbReference type="OrthoDB" id="2874149at2759"/>
<dbReference type="GO" id="GO:0005886">
    <property type="term" value="C:plasma membrane"/>
    <property type="evidence" value="ECO:0007669"/>
    <property type="project" value="TreeGrafter"/>
</dbReference>
<dbReference type="AlphaFoldDB" id="A0A1M8A1X3"/>
<dbReference type="GO" id="GO:0000750">
    <property type="term" value="P:pheromone-dependent signal transduction involved in conjugation with cellular fusion"/>
    <property type="evidence" value="ECO:0007669"/>
    <property type="project" value="TreeGrafter"/>
</dbReference>
<keyword evidence="6" id="KW-0297">G-protein coupled receptor</keyword>
<keyword evidence="8 11" id="KW-0675">Receptor</keyword>
<evidence type="ECO:0000256" key="5">
    <source>
        <dbReference type="ARBA" id="ARBA00022989"/>
    </source>
</evidence>
<evidence type="ECO:0000256" key="10">
    <source>
        <dbReference type="SAM" id="Phobius"/>
    </source>
</evidence>
<organism evidence="11 12">
    <name type="scientific">Malassezia sympodialis (strain ATCC 42132)</name>
    <name type="common">Atopic eczema-associated yeast</name>
    <dbReference type="NCBI Taxonomy" id="1230383"/>
    <lineage>
        <taxon>Eukaryota</taxon>
        <taxon>Fungi</taxon>
        <taxon>Dikarya</taxon>
        <taxon>Basidiomycota</taxon>
        <taxon>Ustilaginomycotina</taxon>
        <taxon>Malasseziomycetes</taxon>
        <taxon>Malasseziales</taxon>
        <taxon>Malasseziaceae</taxon>
        <taxon>Malassezia</taxon>
    </lineage>
</organism>
<dbReference type="Pfam" id="PF02076">
    <property type="entry name" value="STE3"/>
    <property type="match status" value="1"/>
</dbReference>
<evidence type="ECO:0000256" key="1">
    <source>
        <dbReference type="ARBA" id="ARBA00004141"/>
    </source>
</evidence>
<evidence type="ECO:0000256" key="8">
    <source>
        <dbReference type="ARBA" id="ARBA00023170"/>
    </source>
</evidence>
<feature type="transmembrane region" description="Helical" evidence="10">
    <location>
        <begin position="68"/>
        <end position="88"/>
    </location>
</feature>
<evidence type="ECO:0000313" key="11">
    <source>
        <dbReference type="EMBL" id="SHO76194.1"/>
    </source>
</evidence>
<dbReference type="InterPro" id="IPR001499">
    <property type="entry name" value="GPCR_STE3"/>
</dbReference>
<keyword evidence="12" id="KW-1185">Reference proteome</keyword>
<feature type="transmembrane region" description="Helical" evidence="10">
    <location>
        <begin position="147"/>
        <end position="175"/>
    </location>
</feature>
<reference evidence="12" key="1">
    <citation type="journal article" date="2017" name="Nucleic Acids Res.">
        <title>Proteogenomics produces comprehensive and highly accurate protein-coding gene annotation in a complete genome assembly of Malassezia sympodialis.</title>
        <authorList>
            <person name="Zhu Y."/>
            <person name="Engstroem P.G."/>
            <person name="Tellgren-Roth C."/>
            <person name="Baudo C.D."/>
            <person name="Kennell J.C."/>
            <person name="Sun S."/>
            <person name="Billmyre R.B."/>
            <person name="Schroeder M.S."/>
            <person name="Andersson A."/>
            <person name="Holm T."/>
            <person name="Sigurgeirsson B."/>
            <person name="Wu G."/>
            <person name="Sankaranarayanan S.R."/>
            <person name="Siddharthan R."/>
            <person name="Sanyal K."/>
            <person name="Lundeberg J."/>
            <person name="Nystedt B."/>
            <person name="Boekhout T."/>
            <person name="Dawson T.L. Jr."/>
            <person name="Heitman J."/>
            <person name="Scheynius A."/>
            <person name="Lehtioe J."/>
        </authorList>
    </citation>
    <scope>NUCLEOTIDE SEQUENCE [LARGE SCALE GENOMIC DNA]</scope>
    <source>
        <strain evidence="12">ATCC 42132</strain>
    </source>
</reference>
<evidence type="ECO:0000256" key="2">
    <source>
        <dbReference type="ARBA" id="ARBA00011085"/>
    </source>
</evidence>
<evidence type="ECO:0000256" key="6">
    <source>
        <dbReference type="ARBA" id="ARBA00023040"/>
    </source>
</evidence>
<feature type="transmembrane region" description="Helical" evidence="10">
    <location>
        <begin position="203"/>
        <end position="227"/>
    </location>
</feature>
<feature type="transmembrane region" description="Helical" evidence="10">
    <location>
        <begin position="109"/>
        <end position="127"/>
    </location>
</feature>
<dbReference type="PANTHER" id="PTHR28097:SF1">
    <property type="entry name" value="PHEROMONE A FACTOR RECEPTOR"/>
    <property type="match status" value="1"/>
</dbReference>
<evidence type="ECO:0000256" key="3">
    <source>
        <dbReference type="ARBA" id="ARBA00022507"/>
    </source>
</evidence>
<keyword evidence="3" id="KW-0589">Pheromone response</keyword>
<accession>A0A1M8A1X3</accession>
<keyword evidence="5 10" id="KW-1133">Transmembrane helix</keyword>
<dbReference type="GO" id="GO:0004933">
    <property type="term" value="F:mating-type a-factor pheromone receptor activity"/>
    <property type="evidence" value="ECO:0007669"/>
    <property type="project" value="InterPro"/>
</dbReference>
<evidence type="ECO:0000256" key="9">
    <source>
        <dbReference type="ARBA" id="ARBA00023224"/>
    </source>
</evidence>
<dbReference type="InterPro" id="IPR001546">
    <property type="entry name" value="GPCR_Pheromne_A_rcpt"/>
</dbReference>
<comment type="similarity">
    <text evidence="2">Belongs to the G-protein coupled receptor 4 family.</text>
</comment>
<keyword evidence="9" id="KW-0807">Transducer</keyword>
<name>A0A1M8A1X3_MALS4</name>
<dbReference type="CDD" id="cd14966">
    <property type="entry name" value="7tmD_STE3"/>
    <property type="match status" value="1"/>
</dbReference>
<comment type="subcellular location">
    <subcellularLocation>
        <location evidence="1">Membrane</location>
        <topology evidence="1">Multi-pass membrane protein</topology>
    </subcellularLocation>
</comment>
<sequence>MSGFATPIFAILAVIVSLLPVPSHWRARNFVILGLVFWLVVGNLNIFVNRIIWMSNAKNSAPIWCDLSVKLMSMASFSLPCSALLISSKLYDIASLKYSKRTPEEKQRLWILELFCITVLPVFYSLLTLVSQGHRFNIVYGRGCEPAVYFSSVSIVIDYGIPVSLCITSLVYSVLSLRHFFIHKKDFDAILSKSGSGISTKKFLRMISFALIDILINFPILLAAFALEVSYMKIIPYTSWDFVHKRFSDVWIYPRTAISSSRFKHFLTMTSFATWSQCMMGFIFFFMFGLNTDIKSDYVKAFMKVKGMFHLKTQKATREYKDDNICSTDDISDVSNHKSEDSNIHPDGVSVEFSHVDLEASGHEASNYSISIPSNDDTKTNRFA</sequence>
<dbReference type="OMA" id="LRECHIT"/>
<keyword evidence="7 10" id="KW-0472">Membrane</keyword>
<feature type="transmembrane region" description="Helical" evidence="10">
    <location>
        <begin position="30"/>
        <end position="48"/>
    </location>
</feature>
<evidence type="ECO:0000256" key="7">
    <source>
        <dbReference type="ARBA" id="ARBA00023136"/>
    </source>
</evidence>
<dbReference type="PRINTS" id="PR00900">
    <property type="entry name" value="PHEROMONEAR"/>
</dbReference>
<proteinExistence type="inferred from homology"/>
<evidence type="ECO:0000313" key="12">
    <source>
        <dbReference type="Proteomes" id="UP000186303"/>
    </source>
</evidence>
<dbReference type="PRINTS" id="PR00899">
    <property type="entry name" value="GPCRSTE3"/>
</dbReference>
<feature type="transmembrane region" description="Helical" evidence="10">
    <location>
        <begin position="272"/>
        <end position="290"/>
    </location>
</feature>
<dbReference type="PANTHER" id="PTHR28097">
    <property type="entry name" value="PHEROMONE A FACTOR RECEPTOR"/>
    <property type="match status" value="1"/>
</dbReference>